<feature type="region of interest" description="Disordered" evidence="1">
    <location>
        <begin position="1"/>
        <end position="63"/>
    </location>
</feature>
<keyword evidence="3" id="KW-1185">Reference proteome</keyword>
<dbReference type="EMBL" id="ML182729">
    <property type="protein sequence ID" value="THU75180.1"/>
    <property type="molecule type" value="Genomic_DNA"/>
</dbReference>
<protein>
    <submittedName>
        <fullName evidence="2">Uncharacterized protein</fullName>
    </submittedName>
</protein>
<feature type="compositionally biased region" description="Low complexity" evidence="1">
    <location>
        <begin position="35"/>
        <end position="48"/>
    </location>
</feature>
<feature type="compositionally biased region" description="Acidic residues" evidence="1">
    <location>
        <begin position="49"/>
        <end position="61"/>
    </location>
</feature>
<proteinExistence type="predicted"/>
<name>A0A4S8KIG1_DENBC</name>
<evidence type="ECO:0000313" key="3">
    <source>
        <dbReference type="Proteomes" id="UP000297245"/>
    </source>
</evidence>
<accession>A0A4S8KIG1</accession>
<evidence type="ECO:0000313" key="2">
    <source>
        <dbReference type="EMBL" id="THU75180.1"/>
    </source>
</evidence>
<feature type="non-terminal residue" evidence="2">
    <location>
        <position position="278"/>
    </location>
</feature>
<dbReference type="Proteomes" id="UP000297245">
    <property type="component" value="Unassembled WGS sequence"/>
</dbReference>
<gene>
    <name evidence="2" type="ORF">K435DRAFT_308294</name>
</gene>
<feature type="compositionally biased region" description="Basic and acidic residues" evidence="1">
    <location>
        <begin position="1"/>
        <end position="15"/>
    </location>
</feature>
<feature type="non-terminal residue" evidence="2">
    <location>
        <position position="1"/>
    </location>
</feature>
<evidence type="ECO:0000256" key="1">
    <source>
        <dbReference type="SAM" id="MobiDB-lite"/>
    </source>
</evidence>
<sequence length="278" mass="31494">DKKRKGSDTRCEKSSKRPKSTTSTNASDSDDDLSTDATAATDKTAAEALTEDPDEEEEEITEGEKRFWAARAGKNNYAKGRKKSKETADLRLFFDRDAIKIEGVEKPGVICKLCLADGHLKKNSFFTGNGTSQRRHLERAHPEKYVKICAEHNIEPKIKKVPEAPGVDGQQSITAFTVVQPGPMPSFSLEGLLEYIMELFVDSDQAMLLIDRPSFRRLIFYLRPKLTERDLPHRMTLTKAIKEKHESLIERDIDMIKGIISLISMTFDGWSKKRRKAF</sequence>
<dbReference type="OrthoDB" id="3058553at2759"/>
<organism evidence="2 3">
    <name type="scientific">Dendrothele bispora (strain CBS 962.96)</name>
    <dbReference type="NCBI Taxonomy" id="1314807"/>
    <lineage>
        <taxon>Eukaryota</taxon>
        <taxon>Fungi</taxon>
        <taxon>Dikarya</taxon>
        <taxon>Basidiomycota</taxon>
        <taxon>Agaricomycotina</taxon>
        <taxon>Agaricomycetes</taxon>
        <taxon>Agaricomycetidae</taxon>
        <taxon>Agaricales</taxon>
        <taxon>Agaricales incertae sedis</taxon>
        <taxon>Dendrothele</taxon>
    </lineage>
</organism>
<reference evidence="2 3" key="1">
    <citation type="journal article" date="2019" name="Nat. Ecol. Evol.">
        <title>Megaphylogeny resolves global patterns of mushroom evolution.</title>
        <authorList>
            <person name="Varga T."/>
            <person name="Krizsan K."/>
            <person name="Foldi C."/>
            <person name="Dima B."/>
            <person name="Sanchez-Garcia M."/>
            <person name="Sanchez-Ramirez S."/>
            <person name="Szollosi G.J."/>
            <person name="Szarkandi J.G."/>
            <person name="Papp V."/>
            <person name="Albert L."/>
            <person name="Andreopoulos W."/>
            <person name="Angelini C."/>
            <person name="Antonin V."/>
            <person name="Barry K.W."/>
            <person name="Bougher N.L."/>
            <person name="Buchanan P."/>
            <person name="Buyck B."/>
            <person name="Bense V."/>
            <person name="Catcheside P."/>
            <person name="Chovatia M."/>
            <person name="Cooper J."/>
            <person name="Damon W."/>
            <person name="Desjardin D."/>
            <person name="Finy P."/>
            <person name="Geml J."/>
            <person name="Haridas S."/>
            <person name="Hughes K."/>
            <person name="Justo A."/>
            <person name="Karasinski D."/>
            <person name="Kautmanova I."/>
            <person name="Kiss B."/>
            <person name="Kocsube S."/>
            <person name="Kotiranta H."/>
            <person name="LaButti K.M."/>
            <person name="Lechner B.E."/>
            <person name="Liimatainen K."/>
            <person name="Lipzen A."/>
            <person name="Lukacs Z."/>
            <person name="Mihaltcheva S."/>
            <person name="Morgado L.N."/>
            <person name="Niskanen T."/>
            <person name="Noordeloos M.E."/>
            <person name="Ohm R.A."/>
            <person name="Ortiz-Santana B."/>
            <person name="Ovrebo C."/>
            <person name="Racz N."/>
            <person name="Riley R."/>
            <person name="Savchenko A."/>
            <person name="Shiryaev A."/>
            <person name="Soop K."/>
            <person name="Spirin V."/>
            <person name="Szebenyi C."/>
            <person name="Tomsovsky M."/>
            <person name="Tulloss R.E."/>
            <person name="Uehling J."/>
            <person name="Grigoriev I.V."/>
            <person name="Vagvolgyi C."/>
            <person name="Papp T."/>
            <person name="Martin F.M."/>
            <person name="Miettinen O."/>
            <person name="Hibbett D.S."/>
            <person name="Nagy L.G."/>
        </authorList>
    </citation>
    <scope>NUCLEOTIDE SEQUENCE [LARGE SCALE GENOMIC DNA]</scope>
    <source>
        <strain evidence="2 3">CBS 962.96</strain>
    </source>
</reference>
<dbReference type="AlphaFoldDB" id="A0A4S8KIG1"/>